<feature type="transmembrane region" description="Helical" evidence="8">
    <location>
        <begin position="98"/>
        <end position="122"/>
    </location>
</feature>
<evidence type="ECO:0000259" key="9">
    <source>
        <dbReference type="Pfam" id="PF00999"/>
    </source>
</evidence>
<proteinExistence type="predicted"/>
<feature type="domain" description="Cation/H+ exchanger transmembrane" evidence="9">
    <location>
        <begin position="26"/>
        <end position="392"/>
    </location>
</feature>
<dbReference type="InterPro" id="IPR038770">
    <property type="entry name" value="Na+/solute_symporter_sf"/>
</dbReference>
<gene>
    <name evidence="10" type="ORF">IPN75_07660</name>
</gene>
<dbReference type="GO" id="GO:0015297">
    <property type="term" value="F:antiporter activity"/>
    <property type="evidence" value="ECO:0007669"/>
    <property type="project" value="UniProtKB-KW"/>
</dbReference>
<keyword evidence="3" id="KW-0050">Antiport</keyword>
<evidence type="ECO:0000313" key="10">
    <source>
        <dbReference type="EMBL" id="MBK8890282.1"/>
    </source>
</evidence>
<feature type="transmembrane region" description="Helical" evidence="8">
    <location>
        <begin position="157"/>
        <end position="182"/>
    </location>
</feature>
<protein>
    <submittedName>
        <fullName evidence="10">Cation:proton antiporter</fullName>
    </submittedName>
</protein>
<dbReference type="Gene3D" id="1.20.1530.20">
    <property type="match status" value="1"/>
</dbReference>
<dbReference type="GO" id="GO:1902600">
    <property type="term" value="P:proton transmembrane transport"/>
    <property type="evidence" value="ECO:0007669"/>
    <property type="project" value="InterPro"/>
</dbReference>
<dbReference type="Proteomes" id="UP000808146">
    <property type="component" value="Unassembled WGS sequence"/>
</dbReference>
<feature type="transmembrane region" description="Helical" evidence="8">
    <location>
        <begin position="304"/>
        <end position="322"/>
    </location>
</feature>
<keyword evidence="6" id="KW-0406">Ion transport</keyword>
<evidence type="ECO:0000256" key="6">
    <source>
        <dbReference type="ARBA" id="ARBA00023065"/>
    </source>
</evidence>
<feature type="transmembrane region" description="Helical" evidence="8">
    <location>
        <begin position="374"/>
        <end position="392"/>
    </location>
</feature>
<evidence type="ECO:0000256" key="7">
    <source>
        <dbReference type="ARBA" id="ARBA00023136"/>
    </source>
</evidence>
<dbReference type="EMBL" id="JADKBR010000005">
    <property type="protein sequence ID" value="MBK8890282.1"/>
    <property type="molecule type" value="Genomic_DNA"/>
</dbReference>
<evidence type="ECO:0000256" key="4">
    <source>
        <dbReference type="ARBA" id="ARBA00022692"/>
    </source>
</evidence>
<comment type="subcellular location">
    <subcellularLocation>
        <location evidence="1">Membrane</location>
        <topology evidence="1">Multi-pass membrane protein</topology>
    </subcellularLocation>
</comment>
<dbReference type="GO" id="GO:0016020">
    <property type="term" value="C:membrane"/>
    <property type="evidence" value="ECO:0007669"/>
    <property type="project" value="UniProtKB-SubCell"/>
</dbReference>
<feature type="transmembrane region" description="Helical" evidence="8">
    <location>
        <begin position="275"/>
        <end position="292"/>
    </location>
</feature>
<feature type="transmembrane region" description="Helical" evidence="8">
    <location>
        <begin position="224"/>
        <end position="240"/>
    </location>
</feature>
<keyword evidence="2" id="KW-0813">Transport</keyword>
<dbReference type="AlphaFoldDB" id="A0A9D7QKD3"/>
<evidence type="ECO:0000256" key="5">
    <source>
        <dbReference type="ARBA" id="ARBA00022989"/>
    </source>
</evidence>
<sequence length="411" mass="44260">MSLLEYLHKAVEVLPVLARFALCMMLIVIIPRLSRRVHLPEAVGLLLAGVLFGPHVLDIFPPQHPVLQFFSEVGMLLLMFFAGLELDLTLFRQKIFRSLGFGVVTTSIPLLLGTLVTLWLGYDLLPAIVVGSLLASHTMLGSTIVARLGARSLEPMVVVTGATMVSDTLSLLVFAVCVPLYASGFSLSGITLQVVEIVVFVPLVLFGLGRAGEHLLRRVEDEEETYFILMFGILAVTALLAEWINLPGIVGTFLAGLAVNATVKDKPAKGKLEFMGNTLFIPIFFIVTGFMIDPFELTRTISQDFLLAVGIIGALIAGKWIASESCGRAFGYGTAARRTMWSLTIPQVAATLAATLVAYKTFNAAGQPLLDARMLNAVLIMVLVTAILGPVLTQRYAPRMVAAAKESGGDS</sequence>
<evidence type="ECO:0000256" key="2">
    <source>
        <dbReference type="ARBA" id="ARBA00022448"/>
    </source>
</evidence>
<name>A0A9D7QKD3_9RHOO</name>
<dbReference type="PANTHER" id="PTHR43562">
    <property type="entry name" value="NAPA-TYPE SODIUM/HYDROGEN ANTIPORTER"/>
    <property type="match status" value="1"/>
</dbReference>
<feature type="transmembrane region" description="Helical" evidence="8">
    <location>
        <begin position="194"/>
        <end position="212"/>
    </location>
</feature>
<feature type="transmembrane region" description="Helical" evidence="8">
    <location>
        <begin position="42"/>
        <end position="60"/>
    </location>
</feature>
<dbReference type="Pfam" id="PF00999">
    <property type="entry name" value="Na_H_Exchanger"/>
    <property type="match status" value="1"/>
</dbReference>
<accession>A0A9D7QKD3</accession>
<evidence type="ECO:0000256" key="1">
    <source>
        <dbReference type="ARBA" id="ARBA00004141"/>
    </source>
</evidence>
<feature type="transmembrane region" description="Helical" evidence="8">
    <location>
        <begin position="66"/>
        <end position="86"/>
    </location>
</feature>
<dbReference type="PANTHER" id="PTHR43562:SF4">
    <property type="entry name" value="NA(+)_H(+) ANTIPORTER NHAS5"/>
    <property type="match status" value="1"/>
</dbReference>
<keyword evidence="7 8" id="KW-0472">Membrane</keyword>
<feature type="transmembrane region" description="Helical" evidence="8">
    <location>
        <begin position="12"/>
        <end position="30"/>
    </location>
</feature>
<reference evidence="11" key="1">
    <citation type="journal article" date="2021" name="Nat. Commun.">
        <title>Connecting structure to function with the recovery of over 1000 high-quality metagenome-assembled genomes from activated sludge using long-read sequencing.</title>
        <authorList>
            <person name="Singleton C.M."/>
            <person name="Petriglieri F."/>
            <person name="Kristensen J.M."/>
            <person name="Kirkegaard R.H."/>
            <person name="Michaelsen T.Y."/>
            <person name="Andersen M.H."/>
            <person name="Kondrotaite Z."/>
            <person name="Karst S.M."/>
            <person name="Dueholm M.S."/>
            <person name="Nielsen P.H."/>
            <person name="Albertsen M."/>
        </authorList>
    </citation>
    <scope>NUCLEOTIDE SEQUENCE [LARGE SCALE GENOMIC DNA]</scope>
</reference>
<evidence type="ECO:0000256" key="8">
    <source>
        <dbReference type="SAM" id="Phobius"/>
    </source>
</evidence>
<dbReference type="InterPro" id="IPR006153">
    <property type="entry name" value="Cation/H_exchanger_TM"/>
</dbReference>
<feature type="transmembrane region" description="Helical" evidence="8">
    <location>
        <begin position="128"/>
        <end position="150"/>
    </location>
</feature>
<keyword evidence="4 8" id="KW-0812">Transmembrane</keyword>
<evidence type="ECO:0000313" key="11">
    <source>
        <dbReference type="Proteomes" id="UP000808146"/>
    </source>
</evidence>
<feature type="transmembrane region" description="Helical" evidence="8">
    <location>
        <begin position="343"/>
        <end position="362"/>
    </location>
</feature>
<comment type="caution">
    <text evidence="10">The sequence shown here is derived from an EMBL/GenBank/DDBJ whole genome shotgun (WGS) entry which is preliminary data.</text>
</comment>
<evidence type="ECO:0000256" key="3">
    <source>
        <dbReference type="ARBA" id="ARBA00022449"/>
    </source>
</evidence>
<keyword evidence="5 8" id="KW-1133">Transmembrane helix</keyword>
<feature type="transmembrane region" description="Helical" evidence="8">
    <location>
        <begin position="246"/>
        <end position="263"/>
    </location>
</feature>
<organism evidence="10 11">
    <name type="scientific">Candidatus Dechloromonas phosphorivorans</name>
    <dbReference type="NCBI Taxonomy" id="2899244"/>
    <lineage>
        <taxon>Bacteria</taxon>
        <taxon>Pseudomonadati</taxon>
        <taxon>Pseudomonadota</taxon>
        <taxon>Betaproteobacteria</taxon>
        <taxon>Rhodocyclales</taxon>
        <taxon>Azonexaceae</taxon>
        <taxon>Dechloromonas</taxon>
    </lineage>
</organism>